<sequence>MRHQDTFSGFIDVSGDSGFEYCYLRDFPLSIDVLGKLGVKGFLKKFRSSNFHENQDLTVNDLLSMSAFYSPDPGEELRIKLPFDLSTGKVHDHVWGQLKEWTHCAMSSIISLVLKKIKIILQKGSHDEFSINTGINGISQIMKEKEIDHCSVHYDAGHFGIYYMYKDSV</sequence>
<dbReference type="AlphaFoldDB" id="A0AAX4NIH8"/>
<evidence type="ECO:0000313" key="1">
    <source>
        <dbReference type="EMBL" id="WYY00874.1"/>
    </source>
</evidence>
<dbReference type="GeneID" id="95968197"/>
<gene>
    <name evidence="1" type="ORF">OXIME_001459</name>
</gene>
<reference evidence="1 2" key="1">
    <citation type="submission" date="2023-09" db="EMBL/GenBank/DDBJ databases">
        <authorList>
            <person name="Golyshina O.V."/>
            <person name="Lunev E.A."/>
            <person name="Bargiela R."/>
            <person name="Gaines M.C."/>
            <person name="Daum B."/>
            <person name="Bale N.J."/>
            <person name="Koenen M."/>
            <person name="Sinninghe Damst J.S."/>
            <person name="Yakimov M."/>
            <person name="Golyshin P.N."/>
        </authorList>
    </citation>
    <scope>NUCLEOTIDE SEQUENCE [LARGE SCALE GENOMIC DNA]</scope>
    <source>
        <strain evidence="1 2">M1</strain>
    </source>
</reference>
<keyword evidence="2" id="KW-1185">Reference proteome</keyword>
<dbReference type="EMBL" id="CP133772">
    <property type="protein sequence ID" value="WYY00874.1"/>
    <property type="molecule type" value="Genomic_DNA"/>
</dbReference>
<organism evidence="1 2">
    <name type="scientific">Oxyplasma meridianum</name>
    <dbReference type="NCBI Taxonomy" id="3073602"/>
    <lineage>
        <taxon>Archaea</taxon>
        <taxon>Methanobacteriati</taxon>
        <taxon>Thermoplasmatota</taxon>
        <taxon>Thermoplasmata</taxon>
        <taxon>Thermoplasmatales</taxon>
        <taxon>Thermoplasmataceae</taxon>
        <taxon>Oxyplasma</taxon>
    </lineage>
</organism>
<dbReference type="Proteomes" id="UP001451606">
    <property type="component" value="Chromosome"/>
</dbReference>
<dbReference type="RefSeq" id="WP_393971201.1">
    <property type="nucleotide sequence ID" value="NZ_CP133772.1"/>
</dbReference>
<accession>A0AAX4NIH8</accession>
<name>A0AAX4NIH8_9ARCH</name>
<evidence type="ECO:0000313" key="2">
    <source>
        <dbReference type="Proteomes" id="UP001451606"/>
    </source>
</evidence>
<proteinExistence type="predicted"/>
<protein>
    <submittedName>
        <fullName evidence="1">Uncharacterized protein</fullName>
    </submittedName>
</protein>
<dbReference type="KEGG" id="omr:OXIME_001459"/>